<dbReference type="Proteomes" id="UP001626550">
    <property type="component" value="Unassembled WGS sequence"/>
</dbReference>
<accession>A0ABD2PTE3</accession>
<keyword evidence="2" id="KW-1185">Reference proteome</keyword>
<evidence type="ECO:0000313" key="2">
    <source>
        <dbReference type="Proteomes" id="UP001626550"/>
    </source>
</evidence>
<dbReference type="EMBL" id="JBJKFK010002681">
    <property type="protein sequence ID" value="KAL3310742.1"/>
    <property type="molecule type" value="Genomic_DNA"/>
</dbReference>
<dbReference type="AlphaFoldDB" id="A0ABD2PTE3"/>
<organism evidence="1 2">
    <name type="scientific">Cichlidogyrus casuarinus</name>
    <dbReference type="NCBI Taxonomy" id="1844966"/>
    <lineage>
        <taxon>Eukaryota</taxon>
        <taxon>Metazoa</taxon>
        <taxon>Spiralia</taxon>
        <taxon>Lophotrochozoa</taxon>
        <taxon>Platyhelminthes</taxon>
        <taxon>Monogenea</taxon>
        <taxon>Monopisthocotylea</taxon>
        <taxon>Dactylogyridea</taxon>
        <taxon>Ancyrocephalidae</taxon>
        <taxon>Cichlidogyrus</taxon>
    </lineage>
</organism>
<proteinExistence type="predicted"/>
<evidence type="ECO:0000313" key="1">
    <source>
        <dbReference type="EMBL" id="KAL3310742.1"/>
    </source>
</evidence>
<sequence>MQWKVPDGFWDEKKVERCKTTLPDAKPAQKKATERSKSVLENKLPTTNDLLGDLNVSERRIILKSIILNEWNGEQDTLNKIMSPEAKRVAQKWLQRAKPRDKDFAMALDGEEQKWLIDQGKKPGFSKKSGENRLQYINLLKPKERQDQWSHCTWHHLPVYGATTTNEHPGAMFQSLHKPQPVEYVLHPEIG</sequence>
<name>A0ABD2PTE3_9PLAT</name>
<reference evidence="1 2" key="1">
    <citation type="submission" date="2024-11" db="EMBL/GenBank/DDBJ databases">
        <title>Adaptive evolution of stress response genes in parasites aligns with host niche diversity.</title>
        <authorList>
            <person name="Hahn C."/>
            <person name="Resl P."/>
        </authorList>
    </citation>
    <scope>NUCLEOTIDE SEQUENCE [LARGE SCALE GENOMIC DNA]</scope>
    <source>
        <strain evidence="1">EGGRZ-B1_66</strain>
        <tissue evidence="1">Body</tissue>
    </source>
</reference>
<gene>
    <name evidence="1" type="ORF">Ciccas_010687</name>
</gene>
<comment type="caution">
    <text evidence="1">The sequence shown here is derived from an EMBL/GenBank/DDBJ whole genome shotgun (WGS) entry which is preliminary data.</text>
</comment>
<protein>
    <submittedName>
        <fullName evidence="1">Uncharacterized protein</fullName>
    </submittedName>
</protein>